<dbReference type="PROSITE" id="PS50268">
    <property type="entry name" value="CADHERIN_2"/>
    <property type="match status" value="1"/>
</dbReference>
<dbReference type="InterPro" id="IPR011042">
    <property type="entry name" value="6-blade_b-propeller_TolB-like"/>
</dbReference>
<dbReference type="InterPro" id="IPR012938">
    <property type="entry name" value="Glc/Sorbosone_DH"/>
</dbReference>
<evidence type="ECO:0000256" key="1">
    <source>
        <dbReference type="SAM" id="SignalP"/>
    </source>
</evidence>
<reference evidence="4" key="1">
    <citation type="journal article" date="2019" name="Int. J. Syst. Evol. Microbiol.">
        <title>The Global Catalogue of Microorganisms (GCM) 10K type strain sequencing project: providing services to taxonomists for standard genome sequencing and annotation.</title>
        <authorList>
            <consortium name="The Broad Institute Genomics Platform"/>
            <consortium name="The Broad Institute Genome Sequencing Center for Infectious Disease"/>
            <person name="Wu L."/>
            <person name="Ma J."/>
        </authorList>
    </citation>
    <scope>NUCLEOTIDE SEQUENCE [LARGE SCALE GENOMIC DNA]</scope>
    <source>
        <strain evidence="4">KCTC 42644</strain>
    </source>
</reference>
<dbReference type="Gene3D" id="2.120.10.30">
    <property type="entry name" value="TolB, C-terminal domain"/>
    <property type="match status" value="1"/>
</dbReference>
<dbReference type="EMBL" id="JBHRXV010000004">
    <property type="protein sequence ID" value="MFC3712413.1"/>
    <property type="molecule type" value="Genomic_DNA"/>
</dbReference>
<sequence>MAVSIAARTGLISLALALTACGGDDGGGGGGGGTPPPAANRPPAFTSIGTATLAENATGTVYTAAASDPDGNSLTYTIAGGADAARFSITAAGALSFAASPDFESPADADGKNVYQLQLQVSDGTASATLDLAITVTNAGPDAFGVRRIATGFNQPLYIAPVPGDAARMFVVEKGGRIRLLTIATGAIAATPFLDASAGLTTDGERGLLGFATATDFASSGIFYVYVTATAGDIELRRYRTQTGNRDLADPASADVLLRIPHPRSNHNGGWIDFGPDGLLYLAVGDGGGGGDPDNNGQNRNSLLGKILRIDVASDAFPADPNRDYAIPGGNPFATSGGAPEVWAYGLRNPFRNSFDRATGLLYIADVGEGAIEEVNQMRPTEGGANFGWRIREGTQPFQGTTTETLTNPVLQYSRGTGPLQGQSVTGGYVYRGPIEALNGHYVFGDFVSGNLWSVPVSRLSASATLSSDSFTIRTTDFRPDVGTISNLSSFGLDAAGNLYIVTLGGSIFRVEAR</sequence>
<dbReference type="InterPro" id="IPR011041">
    <property type="entry name" value="Quinoprot_gluc/sorb_DH_b-prop"/>
</dbReference>
<dbReference type="SUPFAM" id="SSF50952">
    <property type="entry name" value="Soluble quinoprotein glucose dehydrogenase"/>
    <property type="match status" value="1"/>
</dbReference>
<dbReference type="InterPro" id="IPR015919">
    <property type="entry name" value="Cadherin-like_sf"/>
</dbReference>
<dbReference type="RefSeq" id="WP_380859232.1">
    <property type="nucleotide sequence ID" value="NZ_JBHRXV010000004.1"/>
</dbReference>
<protein>
    <submittedName>
        <fullName evidence="3">PQQ-dependent sugar dehydrogenase</fullName>
    </submittedName>
</protein>
<gene>
    <name evidence="3" type="ORF">ACFOMD_07520</name>
</gene>
<feature type="signal peptide" evidence="1">
    <location>
        <begin position="1"/>
        <end position="22"/>
    </location>
</feature>
<dbReference type="Gene3D" id="2.60.40.60">
    <property type="entry name" value="Cadherins"/>
    <property type="match status" value="1"/>
</dbReference>
<comment type="caution">
    <text evidence="3">The sequence shown here is derived from an EMBL/GenBank/DDBJ whole genome shotgun (WGS) entry which is preliminary data.</text>
</comment>
<feature type="chain" id="PRO_5045297819" evidence="1">
    <location>
        <begin position="23"/>
        <end position="514"/>
    </location>
</feature>
<dbReference type="Pfam" id="PF07995">
    <property type="entry name" value="GSDH"/>
    <property type="match status" value="1"/>
</dbReference>
<dbReference type="CDD" id="cd11304">
    <property type="entry name" value="Cadherin_repeat"/>
    <property type="match status" value="1"/>
</dbReference>
<proteinExistence type="predicted"/>
<evidence type="ECO:0000313" key="3">
    <source>
        <dbReference type="EMBL" id="MFC3712413.1"/>
    </source>
</evidence>
<keyword evidence="1" id="KW-0732">Signal</keyword>
<dbReference type="SUPFAM" id="SSF49313">
    <property type="entry name" value="Cadherin-like"/>
    <property type="match status" value="1"/>
</dbReference>
<name>A0ABV7X9M1_9SPHN</name>
<dbReference type="PANTHER" id="PTHR19328">
    <property type="entry name" value="HEDGEHOG-INTERACTING PROTEIN"/>
    <property type="match status" value="1"/>
</dbReference>
<evidence type="ECO:0000259" key="2">
    <source>
        <dbReference type="PROSITE" id="PS50268"/>
    </source>
</evidence>
<dbReference type="Pfam" id="PF17963">
    <property type="entry name" value="Big_9"/>
    <property type="match status" value="1"/>
</dbReference>
<dbReference type="Proteomes" id="UP001595615">
    <property type="component" value="Unassembled WGS sequence"/>
</dbReference>
<evidence type="ECO:0000313" key="4">
    <source>
        <dbReference type="Proteomes" id="UP001595615"/>
    </source>
</evidence>
<keyword evidence="4" id="KW-1185">Reference proteome</keyword>
<accession>A0ABV7X9M1</accession>
<feature type="domain" description="Cadherin" evidence="2">
    <location>
        <begin position="45"/>
        <end position="158"/>
    </location>
</feature>
<dbReference type="PANTHER" id="PTHR19328:SF75">
    <property type="entry name" value="ALDOSE SUGAR DEHYDROGENASE YLII"/>
    <property type="match status" value="1"/>
</dbReference>
<organism evidence="3 4">
    <name type="scientific">Sphingoaurantiacus capsulatus</name>
    <dbReference type="NCBI Taxonomy" id="1771310"/>
    <lineage>
        <taxon>Bacteria</taxon>
        <taxon>Pseudomonadati</taxon>
        <taxon>Pseudomonadota</taxon>
        <taxon>Alphaproteobacteria</taxon>
        <taxon>Sphingomonadales</taxon>
        <taxon>Sphingosinicellaceae</taxon>
        <taxon>Sphingoaurantiacus</taxon>
    </lineage>
</organism>
<dbReference type="InterPro" id="IPR002126">
    <property type="entry name" value="Cadherin-like_dom"/>
</dbReference>